<dbReference type="GO" id="GO:0006915">
    <property type="term" value="P:apoptotic process"/>
    <property type="evidence" value="ECO:0007669"/>
    <property type="project" value="InterPro"/>
</dbReference>
<dbReference type="PANTHER" id="PTHR12810:SF0">
    <property type="entry name" value="SMALL RIBOSOMAL SUBUNIT PROTEIN MS29"/>
    <property type="match status" value="1"/>
</dbReference>
<keyword evidence="5" id="KW-0496">Mitochondrion</keyword>
<dbReference type="Proteomes" id="UP001153712">
    <property type="component" value="Chromosome 9"/>
</dbReference>
<name>A0A9N9XTU5_PHYSR</name>
<sequence length="386" mass="44343">MYATTTKLLIKNVIKPKLLVQRFSSAPVLLSDKLQKFRTSESNCANHTVDHLGLFYKVPVEDRKHIFTLGGLPKSFDVQTKTFNETCLMIRQPSLDIINCMKNLDFSKPVVRFVLYGEMGSGKSLALAHVLHYAYQNGFLMVHVPWVGLWMRRCKEYSNSETKEGYVDLNLDAAAWLLNFKTQNSHLLTQPDIKTDVEYVWSKREVTPAGSDLLSLVEHGINRVKYASEVIIALAEEIKKLSNKGVVRTLVAVDGYNAFFYPNTRVYTEKKEVVHPQKVTLTEAFMKLTDFDWKNGVAVLTVDEIAIAEEDQTCHLPRYLLRKEGFEHIDPFVPVPVLNYTHKELTSCMDYYRERKWVKDYPGLDEEVEFISNSNPYKLMKVCAPL</sequence>
<evidence type="ECO:0000256" key="4">
    <source>
        <dbReference type="ARBA" id="ARBA00022980"/>
    </source>
</evidence>
<keyword evidence="4" id="KW-0689">Ribosomal protein</keyword>
<gene>
    <name evidence="8" type="ORF">PHYEVI_LOCUS11193</name>
</gene>
<evidence type="ECO:0000256" key="6">
    <source>
        <dbReference type="ARBA" id="ARBA00023274"/>
    </source>
</evidence>
<keyword evidence="9" id="KW-1185">Reference proteome</keyword>
<protein>
    <recommendedName>
        <fullName evidence="7">Small ribosomal subunit protein mS29</fullName>
    </recommendedName>
</protein>
<evidence type="ECO:0000256" key="5">
    <source>
        <dbReference type="ARBA" id="ARBA00023128"/>
    </source>
</evidence>
<comment type="subcellular location">
    <subcellularLocation>
        <location evidence="1">Mitochondrion</location>
    </subcellularLocation>
</comment>
<dbReference type="PANTHER" id="PTHR12810">
    <property type="entry name" value="MITOCHONDRIAL 28S RIBOSOMAL PROTEIN S29"/>
    <property type="match status" value="1"/>
</dbReference>
<dbReference type="Pfam" id="PF10236">
    <property type="entry name" value="DAP3"/>
    <property type="match status" value="1"/>
</dbReference>
<dbReference type="GO" id="GO:0005763">
    <property type="term" value="C:mitochondrial small ribosomal subunit"/>
    <property type="evidence" value="ECO:0007669"/>
    <property type="project" value="TreeGrafter"/>
</dbReference>
<dbReference type="OrthoDB" id="274828at2759"/>
<keyword evidence="6" id="KW-0687">Ribonucleoprotein</keyword>
<evidence type="ECO:0000256" key="3">
    <source>
        <dbReference type="ARBA" id="ARBA00022946"/>
    </source>
</evidence>
<evidence type="ECO:0000256" key="1">
    <source>
        <dbReference type="ARBA" id="ARBA00004173"/>
    </source>
</evidence>
<dbReference type="AlphaFoldDB" id="A0A9N9XTU5"/>
<accession>A0A9N9XTU5</accession>
<reference evidence="8" key="1">
    <citation type="submission" date="2022-01" db="EMBL/GenBank/DDBJ databases">
        <authorList>
            <person name="King R."/>
        </authorList>
    </citation>
    <scope>NUCLEOTIDE SEQUENCE</scope>
</reference>
<dbReference type="InterPro" id="IPR008092">
    <property type="entry name" value="Ribosomal_mS29_met"/>
</dbReference>
<dbReference type="GO" id="GO:0003735">
    <property type="term" value="F:structural constituent of ribosome"/>
    <property type="evidence" value="ECO:0007669"/>
    <property type="project" value="TreeGrafter"/>
</dbReference>
<proteinExistence type="inferred from homology"/>
<evidence type="ECO:0000313" key="8">
    <source>
        <dbReference type="EMBL" id="CAG9864945.1"/>
    </source>
</evidence>
<keyword evidence="3" id="KW-0809">Transit peptide</keyword>
<dbReference type="EMBL" id="OU900102">
    <property type="protein sequence ID" value="CAG9864945.1"/>
    <property type="molecule type" value="Genomic_DNA"/>
</dbReference>
<evidence type="ECO:0000256" key="7">
    <source>
        <dbReference type="ARBA" id="ARBA00035140"/>
    </source>
</evidence>
<evidence type="ECO:0000313" key="9">
    <source>
        <dbReference type="Proteomes" id="UP001153712"/>
    </source>
</evidence>
<evidence type="ECO:0000256" key="2">
    <source>
        <dbReference type="ARBA" id="ARBA00009863"/>
    </source>
</evidence>
<dbReference type="InterPro" id="IPR019368">
    <property type="entry name" value="Ribosomal_mS29"/>
</dbReference>
<comment type="similarity">
    <text evidence="2">Belongs to the mitochondrion-specific ribosomal protein mS29 family.</text>
</comment>
<organism evidence="8 9">
    <name type="scientific">Phyllotreta striolata</name>
    <name type="common">Striped flea beetle</name>
    <name type="synonym">Crioceris striolata</name>
    <dbReference type="NCBI Taxonomy" id="444603"/>
    <lineage>
        <taxon>Eukaryota</taxon>
        <taxon>Metazoa</taxon>
        <taxon>Ecdysozoa</taxon>
        <taxon>Arthropoda</taxon>
        <taxon>Hexapoda</taxon>
        <taxon>Insecta</taxon>
        <taxon>Pterygota</taxon>
        <taxon>Neoptera</taxon>
        <taxon>Endopterygota</taxon>
        <taxon>Coleoptera</taxon>
        <taxon>Polyphaga</taxon>
        <taxon>Cucujiformia</taxon>
        <taxon>Chrysomeloidea</taxon>
        <taxon>Chrysomelidae</taxon>
        <taxon>Galerucinae</taxon>
        <taxon>Alticini</taxon>
        <taxon>Phyllotreta</taxon>
    </lineage>
</organism>
<dbReference type="PRINTS" id="PR01716">
    <property type="entry name" value="DEATHASSOCP3"/>
</dbReference>